<dbReference type="GO" id="GO:0005990">
    <property type="term" value="P:lactose catabolic process"/>
    <property type="evidence" value="ECO:0007669"/>
    <property type="project" value="TreeGrafter"/>
</dbReference>
<dbReference type="AlphaFoldDB" id="A0A1G7DGK3"/>
<dbReference type="InterPro" id="IPR050347">
    <property type="entry name" value="Bact_Beta-galactosidase"/>
</dbReference>
<dbReference type="Proteomes" id="UP000198949">
    <property type="component" value="Unassembled WGS sequence"/>
</dbReference>
<evidence type="ECO:0000259" key="7">
    <source>
        <dbReference type="Pfam" id="PF02837"/>
    </source>
</evidence>
<protein>
    <recommendedName>
        <fullName evidence="3">beta-galactosidase</fullName>
        <ecNumber evidence="3">3.2.1.23</ecNumber>
    </recommendedName>
</protein>
<proteinExistence type="inferred from homology"/>
<dbReference type="SUPFAM" id="SSF49785">
    <property type="entry name" value="Galactose-binding domain-like"/>
    <property type="match status" value="1"/>
</dbReference>
<dbReference type="PROSITE" id="PS00719">
    <property type="entry name" value="GLYCOSYL_HYDROL_F2_1"/>
    <property type="match status" value="1"/>
</dbReference>
<dbReference type="PRINTS" id="PR00132">
    <property type="entry name" value="GLHYDRLASE2"/>
</dbReference>
<dbReference type="Gene3D" id="3.20.20.80">
    <property type="entry name" value="Glycosidases"/>
    <property type="match status" value="1"/>
</dbReference>
<dbReference type="SUPFAM" id="SSF49303">
    <property type="entry name" value="beta-Galactosidase/glucuronidase domain"/>
    <property type="match status" value="1"/>
</dbReference>
<evidence type="ECO:0000256" key="3">
    <source>
        <dbReference type="ARBA" id="ARBA00012756"/>
    </source>
</evidence>
<dbReference type="InterPro" id="IPR017853">
    <property type="entry name" value="GH"/>
</dbReference>
<dbReference type="STRING" id="58114.SAMN05216270_12461"/>
<dbReference type="Gene3D" id="2.60.40.10">
    <property type="entry name" value="Immunoglobulins"/>
    <property type="match status" value="1"/>
</dbReference>
<keyword evidence="9" id="KW-1185">Reference proteome</keyword>
<evidence type="ECO:0000313" key="9">
    <source>
        <dbReference type="Proteomes" id="UP000198949"/>
    </source>
</evidence>
<dbReference type="InterPro" id="IPR006104">
    <property type="entry name" value="Glyco_hydro_2_N"/>
</dbReference>
<dbReference type="InterPro" id="IPR036156">
    <property type="entry name" value="Beta-gal/glucu_dom_sf"/>
</dbReference>
<feature type="non-terminal residue" evidence="8">
    <location>
        <position position="423"/>
    </location>
</feature>
<feature type="domain" description="Glycosyl hydrolases family 2 sugar binding" evidence="7">
    <location>
        <begin position="43"/>
        <end position="215"/>
    </location>
</feature>
<evidence type="ECO:0000256" key="4">
    <source>
        <dbReference type="ARBA" id="ARBA00022801"/>
    </source>
</evidence>
<keyword evidence="5" id="KW-0326">Glycosidase</keyword>
<dbReference type="Gene3D" id="2.60.120.260">
    <property type="entry name" value="Galactose-binding domain-like"/>
    <property type="match status" value="1"/>
</dbReference>
<dbReference type="Pfam" id="PF02836">
    <property type="entry name" value="Glyco_hydro_2_C"/>
    <property type="match status" value="1"/>
</dbReference>
<feature type="domain" description="Glycoside hydrolase family 2 catalytic" evidence="6">
    <location>
        <begin position="297"/>
        <end position="423"/>
    </location>
</feature>
<dbReference type="GO" id="GO:0004565">
    <property type="term" value="F:beta-galactosidase activity"/>
    <property type="evidence" value="ECO:0007669"/>
    <property type="project" value="UniProtKB-EC"/>
</dbReference>
<dbReference type="Pfam" id="PF02837">
    <property type="entry name" value="Glyco_hydro_2_N"/>
    <property type="match status" value="1"/>
</dbReference>
<organism evidence="8 9">
    <name type="scientific">Glycomyces harbinensis</name>
    <dbReference type="NCBI Taxonomy" id="58114"/>
    <lineage>
        <taxon>Bacteria</taxon>
        <taxon>Bacillati</taxon>
        <taxon>Actinomycetota</taxon>
        <taxon>Actinomycetes</taxon>
        <taxon>Glycomycetales</taxon>
        <taxon>Glycomycetaceae</taxon>
        <taxon>Glycomyces</taxon>
    </lineage>
</organism>
<comment type="catalytic activity">
    <reaction evidence="1">
        <text>Hydrolysis of terminal non-reducing beta-D-galactose residues in beta-D-galactosides.</text>
        <dbReference type="EC" id="3.2.1.23"/>
    </reaction>
</comment>
<reference evidence="9" key="1">
    <citation type="submission" date="2016-10" db="EMBL/GenBank/DDBJ databases">
        <authorList>
            <person name="Varghese N."/>
            <person name="Submissions S."/>
        </authorList>
    </citation>
    <scope>NUCLEOTIDE SEQUENCE [LARGE SCALE GENOMIC DNA]</scope>
    <source>
        <strain evidence="9">CGMCC 4.3516</strain>
    </source>
</reference>
<dbReference type="RefSeq" id="WP_281188268.1">
    <property type="nucleotide sequence ID" value="NZ_FNAD01000024.1"/>
</dbReference>
<gene>
    <name evidence="8" type="ORF">SAMN05216270_12461</name>
</gene>
<comment type="similarity">
    <text evidence="2">Belongs to the glycosyl hydrolase 2 family.</text>
</comment>
<dbReference type="EC" id="3.2.1.23" evidence="3"/>
<evidence type="ECO:0000256" key="5">
    <source>
        <dbReference type="ARBA" id="ARBA00023295"/>
    </source>
</evidence>
<evidence type="ECO:0000259" key="6">
    <source>
        <dbReference type="Pfam" id="PF02836"/>
    </source>
</evidence>
<dbReference type="PANTHER" id="PTHR46323:SF2">
    <property type="entry name" value="BETA-GALACTOSIDASE"/>
    <property type="match status" value="1"/>
</dbReference>
<accession>A0A1G7DGK3</accession>
<dbReference type="InterPro" id="IPR008979">
    <property type="entry name" value="Galactose-bd-like_sf"/>
</dbReference>
<dbReference type="SUPFAM" id="SSF51445">
    <property type="entry name" value="(Trans)glycosidases"/>
    <property type="match status" value="1"/>
</dbReference>
<dbReference type="InterPro" id="IPR013783">
    <property type="entry name" value="Ig-like_fold"/>
</dbReference>
<evidence type="ECO:0000256" key="1">
    <source>
        <dbReference type="ARBA" id="ARBA00001412"/>
    </source>
</evidence>
<evidence type="ECO:0000256" key="2">
    <source>
        <dbReference type="ARBA" id="ARBA00007401"/>
    </source>
</evidence>
<dbReference type="PANTHER" id="PTHR46323">
    <property type="entry name" value="BETA-GALACTOSIDASE"/>
    <property type="match status" value="1"/>
</dbReference>
<sequence length="423" mass="47556">MTESLSPVSAGGPEAAYVERIEPGSGRLASRAALATDAPAIPLDGDWQFRWCAGLHDLTIGFEAPEFDASGWDTLAVPSMWQMHDLDGEAPYGKPQYTNIYYPFPVDPPRVPDANPTGEYRRTFELPSEWPEDGRAVLRFEGVDSCFALWLNGVLLGDGKGSRLPTEFDATPLLREGENVLAVRVHQWSAASYLEDQDMWWLSGIFRPVTLVHRPEGGVEDVFAHAGFDHLTGIGTLRVEAPEGARVTVPELGIDIAANETVQVPVEPWTAETPRLYEAEVATATERVSLRIGFRTVKIKDGLLKVNGRRILFRGVNRHEWDPDTGRTLSVETMRRDLELMKRHNVNAVRTSHYPPDRRFLDLCDELGVWVIDECDLETHGFDFLSLRENPAKDPAWREACLDRMARMVERDKNHPSVIMWSL</sequence>
<keyword evidence="4" id="KW-0378">Hydrolase</keyword>
<dbReference type="GO" id="GO:0009341">
    <property type="term" value="C:beta-galactosidase complex"/>
    <property type="evidence" value="ECO:0007669"/>
    <property type="project" value="TreeGrafter"/>
</dbReference>
<dbReference type="InterPro" id="IPR006103">
    <property type="entry name" value="Glyco_hydro_2_cat"/>
</dbReference>
<name>A0A1G7DGK3_9ACTN</name>
<dbReference type="InterPro" id="IPR006101">
    <property type="entry name" value="Glyco_hydro_2"/>
</dbReference>
<dbReference type="InterPro" id="IPR023230">
    <property type="entry name" value="Glyco_hydro_2_CS"/>
</dbReference>
<evidence type="ECO:0000313" key="8">
    <source>
        <dbReference type="EMBL" id="SDE49935.1"/>
    </source>
</evidence>
<dbReference type="EMBL" id="FNAD01000024">
    <property type="protein sequence ID" value="SDE49935.1"/>
    <property type="molecule type" value="Genomic_DNA"/>
</dbReference>